<evidence type="ECO:0000256" key="1">
    <source>
        <dbReference type="SAM" id="MobiDB-lite"/>
    </source>
</evidence>
<protein>
    <submittedName>
        <fullName evidence="2">Uncharacterized protein</fullName>
    </submittedName>
</protein>
<dbReference type="Proteomes" id="UP001320843">
    <property type="component" value="Unassembled WGS sequence"/>
</dbReference>
<name>A0ABT3E2F6_9XANT</name>
<keyword evidence="3" id="KW-1185">Reference proteome</keyword>
<proteinExistence type="predicted"/>
<organism evidence="2 3">
    <name type="scientific">Xanthomonas sacchari</name>
    <dbReference type="NCBI Taxonomy" id="56458"/>
    <lineage>
        <taxon>Bacteria</taxon>
        <taxon>Pseudomonadati</taxon>
        <taxon>Pseudomonadota</taxon>
        <taxon>Gammaproteobacteria</taxon>
        <taxon>Lysobacterales</taxon>
        <taxon>Lysobacteraceae</taxon>
        <taxon>Xanthomonas</taxon>
    </lineage>
</organism>
<evidence type="ECO:0000313" key="3">
    <source>
        <dbReference type="Proteomes" id="UP001320843"/>
    </source>
</evidence>
<accession>A0ABT3E2F6</accession>
<reference evidence="2 3" key="1">
    <citation type="submission" date="2022-06" db="EMBL/GenBank/DDBJ databases">
        <title>Dynamics of rice microbiomes reveals core vertical transmitted seed endophytes.</title>
        <authorList>
            <person name="Liao K."/>
            <person name="Zhang X."/>
        </authorList>
    </citation>
    <scope>NUCLEOTIDE SEQUENCE [LARGE SCALE GENOMIC DNA]</scope>
    <source>
        <strain evidence="2 3">YT10-10-1</strain>
    </source>
</reference>
<evidence type="ECO:0000313" key="2">
    <source>
        <dbReference type="EMBL" id="MCW0401419.1"/>
    </source>
</evidence>
<gene>
    <name evidence="2" type="ORF">NB700_003975</name>
</gene>
<comment type="caution">
    <text evidence="2">The sequence shown here is derived from an EMBL/GenBank/DDBJ whole genome shotgun (WGS) entry which is preliminary data.</text>
</comment>
<sequence>MSDARRTAAGSRVAVAVDALASSVAGRRPGVRRASRSPLSAGVSPRTSTRPVPLPVMPSLTAAA</sequence>
<dbReference type="EMBL" id="JANFWR010000045">
    <property type="protein sequence ID" value="MCW0401419.1"/>
    <property type="molecule type" value="Genomic_DNA"/>
</dbReference>
<feature type="region of interest" description="Disordered" evidence="1">
    <location>
        <begin position="24"/>
        <end position="64"/>
    </location>
</feature>